<dbReference type="EMBL" id="QAOI01000004">
    <property type="protein sequence ID" value="PTQ78052.1"/>
    <property type="molecule type" value="Genomic_DNA"/>
</dbReference>
<dbReference type="SUPFAM" id="SSF159594">
    <property type="entry name" value="XCC0632-like"/>
    <property type="match status" value="1"/>
</dbReference>
<comment type="caution">
    <text evidence="3">The sequence shown here is derived from an EMBL/GenBank/DDBJ whole genome shotgun (WGS) entry which is preliminary data.</text>
</comment>
<dbReference type="Proteomes" id="UP000244128">
    <property type="component" value="Unassembled WGS sequence"/>
</dbReference>
<reference evidence="3 4" key="1">
    <citation type="submission" date="2018-04" db="EMBL/GenBank/DDBJ databases">
        <title>Active sludge and wastewater microbial communities from Klosterneuburg, Austria.</title>
        <authorList>
            <person name="Wagner M."/>
        </authorList>
    </citation>
    <scope>NUCLEOTIDE SEQUENCE [LARGE SCALE GENOMIC DNA]</scope>
    <source>
        <strain evidence="3 4">Nm49</strain>
    </source>
</reference>
<accession>A0A2T5I2J0</accession>
<evidence type="ECO:0000313" key="4">
    <source>
        <dbReference type="Proteomes" id="UP000244128"/>
    </source>
</evidence>
<evidence type="ECO:0000256" key="1">
    <source>
        <dbReference type="SAM" id="SignalP"/>
    </source>
</evidence>
<gene>
    <name evidence="3" type="ORF">C8R26_10431</name>
</gene>
<dbReference type="InterPro" id="IPR005586">
    <property type="entry name" value="ABC_trans_aux"/>
</dbReference>
<proteinExistence type="predicted"/>
<dbReference type="AlphaFoldDB" id="A0A2T5I2J0"/>
<feature type="signal peptide" evidence="1">
    <location>
        <begin position="1"/>
        <end position="22"/>
    </location>
</feature>
<dbReference type="RefSeq" id="WP_107802402.1">
    <property type="nucleotide sequence ID" value="NZ_QAOI01000004.1"/>
</dbReference>
<organism evidence="3 4">
    <name type="scientific">Nitrosomonas oligotropha</name>
    <dbReference type="NCBI Taxonomy" id="42354"/>
    <lineage>
        <taxon>Bacteria</taxon>
        <taxon>Pseudomonadati</taxon>
        <taxon>Pseudomonadota</taxon>
        <taxon>Betaproteobacteria</taxon>
        <taxon>Nitrosomonadales</taxon>
        <taxon>Nitrosomonadaceae</taxon>
        <taxon>Nitrosomonas</taxon>
    </lineage>
</organism>
<evidence type="ECO:0000259" key="2">
    <source>
        <dbReference type="Pfam" id="PF03886"/>
    </source>
</evidence>
<dbReference type="Gene3D" id="3.40.50.10610">
    <property type="entry name" value="ABC-type transport auxiliary lipoprotein component"/>
    <property type="match status" value="1"/>
</dbReference>
<keyword evidence="1" id="KW-0732">Signal</keyword>
<dbReference type="Pfam" id="PF03886">
    <property type="entry name" value="ABC_trans_aux"/>
    <property type="match status" value="1"/>
</dbReference>
<evidence type="ECO:0000313" key="3">
    <source>
        <dbReference type="EMBL" id="PTQ78052.1"/>
    </source>
</evidence>
<feature type="chain" id="PRO_5015574769" evidence="1">
    <location>
        <begin position="23"/>
        <end position="207"/>
    </location>
</feature>
<feature type="domain" description="ABC-type transport auxiliary lipoprotein component" evidence="2">
    <location>
        <begin position="38"/>
        <end position="196"/>
    </location>
</feature>
<sequence length="207" mass="22621">MTRIFLLLAIICLLPGCTILHKSQPTAVYDFGIQTPPSSQPSAQSVQLRKHSLLVADTTAPIWLDSKAIHYRLLYHNPAQSYTYASNRWIATPAALLTQQLRNRIAAGTQEQVIKDNSIATADHVLHTELEEFSQVFDTATDSRIVVGLRASLIERNTRKLLAQKDFNITAKAPSADAAGAVSALGAASNQLLNELVNWLAATLPHD</sequence>
<protein>
    <submittedName>
        <fullName evidence="3">Cholesterol transport system auxiliary component</fullName>
    </submittedName>
</protein>
<name>A0A2T5I2J0_9PROT</name>